<dbReference type="Gene3D" id="3.40.50.300">
    <property type="entry name" value="P-loop containing nucleotide triphosphate hydrolases"/>
    <property type="match status" value="1"/>
</dbReference>
<feature type="coiled-coil region" evidence="1">
    <location>
        <begin position="196"/>
        <end position="277"/>
    </location>
</feature>
<keyword evidence="4" id="KW-1185">Reference proteome</keyword>
<dbReference type="AlphaFoldDB" id="A0A9P5XC62"/>
<dbReference type="CDD" id="cd00882">
    <property type="entry name" value="Ras_like_GTPase"/>
    <property type="match status" value="1"/>
</dbReference>
<dbReference type="EMBL" id="MU151204">
    <property type="protein sequence ID" value="KAF9447342.1"/>
    <property type="molecule type" value="Genomic_DNA"/>
</dbReference>
<accession>A0A9P5XC62</accession>
<proteinExistence type="predicted"/>
<evidence type="ECO:0000256" key="1">
    <source>
        <dbReference type="SAM" id="Coils"/>
    </source>
</evidence>
<dbReference type="Pfam" id="PF01926">
    <property type="entry name" value="MMR_HSR1"/>
    <property type="match status" value="1"/>
</dbReference>
<gene>
    <name evidence="3" type="ORF">P691DRAFT_776210</name>
</gene>
<feature type="domain" description="G" evidence="2">
    <location>
        <begin position="16"/>
        <end position="101"/>
    </location>
</feature>
<dbReference type="InterPro" id="IPR027417">
    <property type="entry name" value="P-loop_NTPase"/>
</dbReference>
<keyword evidence="1" id="KW-0175">Coiled coil</keyword>
<evidence type="ECO:0000313" key="4">
    <source>
        <dbReference type="Proteomes" id="UP000807342"/>
    </source>
</evidence>
<dbReference type="SUPFAM" id="SSF52540">
    <property type="entry name" value="P-loop containing nucleoside triphosphate hydrolases"/>
    <property type="match status" value="1"/>
</dbReference>
<dbReference type="GO" id="GO:0005525">
    <property type="term" value="F:GTP binding"/>
    <property type="evidence" value="ECO:0007669"/>
    <property type="project" value="InterPro"/>
</dbReference>
<dbReference type="OrthoDB" id="8954335at2759"/>
<protein>
    <recommendedName>
        <fullName evidence="2">G domain-containing protein</fullName>
    </recommendedName>
</protein>
<organism evidence="3 4">
    <name type="scientific">Macrolepiota fuliginosa MF-IS2</name>
    <dbReference type="NCBI Taxonomy" id="1400762"/>
    <lineage>
        <taxon>Eukaryota</taxon>
        <taxon>Fungi</taxon>
        <taxon>Dikarya</taxon>
        <taxon>Basidiomycota</taxon>
        <taxon>Agaricomycotina</taxon>
        <taxon>Agaricomycetes</taxon>
        <taxon>Agaricomycetidae</taxon>
        <taxon>Agaricales</taxon>
        <taxon>Agaricineae</taxon>
        <taxon>Agaricaceae</taxon>
        <taxon>Macrolepiota</taxon>
    </lineage>
</organism>
<reference evidence="3" key="1">
    <citation type="submission" date="2020-11" db="EMBL/GenBank/DDBJ databases">
        <authorList>
            <consortium name="DOE Joint Genome Institute"/>
            <person name="Ahrendt S."/>
            <person name="Riley R."/>
            <person name="Andreopoulos W."/>
            <person name="Labutti K."/>
            <person name="Pangilinan J."/>
            <person name="Ruiz-Duenas F.J."/>
            <person name="Barrasa J.M."/>
            <person name="Sanchez-Garcia M."/>
            <person name="Camarero S."/>
            <person name="Miyauchi S."/>
            <person name="Serrano A."/>
            <person name="Linde D."/>
            <person name="Babiker R."/>
            <person name="Drula E."/>
            <person name="Ayuso-Fernandez I."/>
            <person name="Pacheco R."/>
            <person name="Padilla G."/>
            <person name="Ferreira P."/>
            <person name="Barriuso J."/>
            <person name="Kellner H."/>
            <person name="Castanera R."/>
            <person name="Alfaro M."/>
            <person name="Ramirez L."/>
            <person name="Pisabarro A.G."/>
            <person name="Kuo A."/>
            <person name="Tritt A."/>
            <person name="Lipzen A."/>
            <person name="He G."/>
            <person name="Yan M."/>
            <person name="Ng V."/>
            <person name="Cullen D."/>
            <person name="Martin F."/>
            <person name="Rosso M.-N."/>
            <person name="Henrissat B."/>
            <person name="Hibbett D."/>
            <person name="Martinez A.T."/>
            <person name="Grigoriev I.V."/>
        </authorList>
    </citation>
    <scope>NUCLEOTIDE SEQUENCE</scope>
    <source>
        <strain evidence="3">MF-IS2</strain>
    </source>
</reference>
<evidence type="ECO:0000259" key="2">
    <source>
        <dbReference type="Pfam" id="PF01926"/>
    </source>
</evidence>
<comment type="caution">
    <text evidence="3">The sequence shown here is derived from an EMBL/GenBank/DDBJ whole genome shotgun (WGS) entry which is preliminary data.</text>
</comment>
<dbReference type="InterPro" id="IPR006073">
    <property type="entry name" value="GTP-bd"/>
</dbReference>
<sequence>MAEIEIADIQDDDVVIVFMGPTGAGKSYFIDLLTNQQAKRAGDTLMSVTKKVQATCIQHPDNHSRIVLVDTPGFGDTTGGDALVLKLVSKWLQRTYKRGIKLSGIAYLHCITAKRMRGSTCKSLHVFGKICGDIAANQVLLVSTMWQSTKSEDGAKKEEQLKAEYWKPLIDAGARVDRLTLNNTSEAWRVIDNLIKQSGERKVLLLQEELVELEKRLKETQAGMALYATLQKSLNEQKKVLDFLRRQLEQSENPLLVKELREECDKIEQGLQNIYQEAEKLRIPIVRRVITFIFGKKARAKPIM</sequence>
<name>A0A9P5XC62_9AGAR</name>
<evidence type="ECO:0000313" key="3">
    <source>
        <dbReference type="EMBL" id="KAF9447342.1"/>
    </source>
</evidence>
<dbReference type="Proteomes" id="UP000807342">
    <property type="component" value="Unassembled WGS sequence"/>
</dbReference>